<dbReference type="InterPro" id="IPR015064">
    <property type="entry name" value="Sda"/>
</dbReference>
<dbReference type="Proteomes" id="UP000245998">
    <property type="component" value="Unassembled WGS sequence"/>
</dbReference>
<evidence type="ECO:0000313" key="1">
    <source>
        <dbReference type="EMBL" id="PWA12510.1"/>
    </source>
</evidence>
<dbReference type="Gene3D" id="1.10.287.1100">
    <property type="entry name" value="Sporulation inhibitor A"/>
    <property type="match status" value="1"/>
</dbReference>
<keyword evidence="2" id="KW-1185">Reference proteome</keyword>
<organism evidence="1 2">
    <name type="scientific">Pueribacillus theae</name>
    <dbReference type="NCBI Taxonomy" id="2171751"/>
    <lineage>
        <taxon>Bacteria</taxon>
        <taxon>Bacillati</taxon>
        <taxon>Bacillota</taxon>
        <taxon>Bacilli</taxon>
        <taxon>Bacillales</taxon>
        <taxon>Bacillaceae</taxon>
        <taxon>Pueribacillus</taxon>
    </lineage>
</organism>
<protein>
    <submittedName>
        <fullName evidence="1">Sporulation histidine kinase inhibitor Sda</fullName>
    </submittedName>
</protein>
<dbReference type="SUPFAM" id="SSF100985">
    <property type="entry name" value="Sporulation inhibitor Sda"/>
    <property type="match status" value="1"/>
</dbReference>
<dbReference type="InterPro" id="IPR036916">
    <property type="entry name" value="Sda_sf"/>
</dbReference>
<dbReference type="RefSeq" id="WP_116553927.1">
    <property type="nucleotide sequence ID" value="NZ_QCZG01000008.1"/>
</dbReference>
<evidence type="ECO:0000313" key="2">
    <source>
        <dbReference type="Proteomes" id="UP000245998"/>
    </source>
</evidence>
<proteinExistence type="predicted"/>
<dbReference type="Pfam" id="PF08970">
    <property type="entry name" value="Sda"/>
    <property type="match status" value="1"/>
</dbReference>
<accession>A0A2U1K4Q9</accession>
<dbReference type="EMBL" id="QCZG01000008">
    <property type="protein sequence ID" value="PWA12510.1"/>
    <property type="molecule type" value="Genomic_DNA"/>
</dbReference>
<reference evidence="1 2" key="1">
    <citation type="submission" date="2018-04" db="EMBL/GenBank/DDBJ databases">
        <title>Camelliibacillus theae gen. nov., sp. nov., isolated from Pu'er tea.</title>
        <authorList>
            <person name="Niu L."/>
        </authorList>
    </citation>
    <scope>NUCLEOTIDE SEQUENCE [LARGE SCALE GENOMIC DNA]</scope>
    <source>
        <strain evidence="1 2">T8</strain>
    </source>
</reference>
<comment type="caution">
    <text evidence="1">The sequence shown here is derived from an EMBL/GenBank/DDBJ whole genome shotgun (WGS) entry which is preliminary data.</text>
</comment>
<sequence length="57" mass="6719">MFNSLVLLSDELLVESYFKSIELQLNHDFIALIKEELERRNLLKKNDSLLLLKESVL</sequence>
<name>A0A2U1K4Q9_9BACI</name>
<gene>
    <name evidence="1" type="ORF">DCC39_05720</name>
</gene>
<dbReference type="AlphaFoldDB" id="A0A2U1K4Q9"/>